<gene>
    <name evidence="1" type="ORF">RUMTOR_02058</name>
</gene>
<sequence length="66" mass="7498">MKEIAGLHKLKVDNGIFLDEKRIYGIRKYSVVQKEGDNQATLTIEMDVTILGDSQADNSIDERCDR</sequence>
<dbReference type="AlphaFoldDB" id="A5KP74"/>
<dbReference type="PaxDb" id="411460-RUMTOR_02058"/>
<reference evidence="1 2" key="2">
    <citation type="submission" date="2007-04" db="EMBL/GenBank/DDBJ databases">
        <title>Draft genome sequence of Ruminococcus torques (ATCC 27756).</title>
        <authorList>
            <person name="Sudarsanam P."/>
            <person name="Ley R."/>
            <person name="Guruge J."/>
            <person name="Turnbaugh P.J."/>
            <person name="Mahowald M."/>
            <person name="Liep D."/>
            <person name="Gordon J."/>
        </authorList>
    </citation>
    <scope>NUCLEOTIDE SEQUENCE [LARGE SCALE GENOMIC DNA]</scope>
    <source>
        <strain evidence="1 2">ATCC 27756</strain>
    </source>
</reference>
<dbReference type="HOGENOM" id="CLU_2828603_0_0_9"/>
<dbReference type="RefSeq" id="WP_004846286.1">
    <property type="nucleotide sequence ID" value="NZ_DS264349.1"/>
</dbReference>
<proteinExistence type="predicted"/>
<name>A5KP74_9FIRM</name>
<accession>A5KP74</accession>
<reference evidence="1 2" key="1">
    <citation type="submission" date="2007-03" db="EMBL/GenBank/DDBJ databases">
        <authorList>
            <person name="Fulton L."/>
            <person name="Clifton S."/>
            <person name="Fulton B."/>
            <person name="Xu J."/>
            <person name="Minx P."/>
            <person name="Pepin K.H."/>
            <person name="Johnson M."/>
            <person name="Thiruvilangam P."/>
            <person name="Bhonagiri V."/>
            <person name="Nash W.E."/>
            <person name="Mardis E.R."/>
            <person name="Wilson R.K."/>
        </authorList>
    </citation>
    <scope>NUCLEOTIDE SEQUENCE [LARGE SCALE GENOMIC DNA]</scope>
    <source>
        <strain evidence="1 2">ATCC 27756</strain>
    </source>
</reference>
<dbReference type="Proteomes" id="UP000003577">
    <property type="component" value="Unassembled WGS sequence"/>
</dbReference>
<protein>
    <submittedName>
        <fullName evidence="1">Uncharacterized protein</fullName>
    </submittedName>
</protein>
<organism evidence="1 2">
    <name type="scientific">[Ruminococcus] torques ATCC 27756</name>
    <dbReference type="NCBI Taxonomy" id="411460"/>
    <lineage>
        <taxon>Bacteria</taxon>
        <taxon>Bacillati</taxon>
        <taxon>Bacillota</taxon>
        <taxon>Clostridia</taxon>
        <taxon>Lachnospirales</taxon>
        <taxon>Lachnospiraceae</taxon>
        <taxon>Mediterraneibacter</taxon>
    </lineage>
</organism>
<comment type="caution">
    <text evidence="1">The sequence shown here is derived from an EMBL/GenBank/DDBJ whole genome shotgun (WGS) entry which is preliminary data.</text>
</comment>
<dbReference type="EMBL" id="AAVP02000011">
    <property type="protein sequence ID" value="EDK23756.1"/>
    <property type="molecule type" value="Genomic_DNA"/>
</dbReference>
<evidence type="ECO:0000313" key="2">
    <source>
        <dbReference type="Proteomes" id="UP000003577"/>
    </source>
</evidence>
<evidence type="ECO:0000313" key="1">
    <source>
        <dbReference type="EMBL" id="EDK23756.1"/>
    </source>
</evidence>